<dbReference type="OrthoDB" id="85913at2157"/>
<dbReference type="InterPro" id="IPR026022">
    <property type="entry name" value="PhoU_dom"/>
</dbReference>
<dbReference type="InterPro" id="IPR050144">
    <property type="entry name" value="AAE_transporter"/>
</dbReference>
<dbReference type="Gene3D" id="3.30.70.1450">
    <property type="entry name" value="Regulator of K+ conductance, C-terminal domain"/>
    <property type="match status" value="1"/>
</dbReference>
<dbReference type="PANTHER" id="PTHR30445">
    <property type="entry name" value="K(+)_H(+) ANTIPORTER SUBUNIT KHTT"/>
    <property type="match status" value="1"/>
</dbReference>
<dbReference type="Pfam" id="PF02080">
    <property type="entry name" value="TrkA_C"/>
    <property type="match status" value="1"/>
</dbReference>
<comment type="caution">
    <text evidence="2">The sequence shown here is derived from an EMBL/GenBank/DDBJ whole genome shotgun (WGS) entry which is preliminary data.</text>
</comment>
<dbReference type="InterPro" id="IPR006037">
    <property type="entry name" value="RCK_C"/>
</dbReference>
<dbReference type="InterPro" id="IPR038078">
    <property type="entry name" value="PhoU-like_sf"/>
</dbReference>
<name>A0A2U1S5D8_9EURY</name>
<dbReference type="AlphaFoldDB" id="A0A2U1S5D8"/>
<dbReference type="InterPro" id="IPR036721">
    <property type="entry name" value="RCK_C_sf"/>
</dbReference>
<evidence type="ECO:0000259" key="1">
    <source>
        <dbReference type="PROSITE" id="PS51202"/>
    </source>
</evidence>
<dbReference type="SUPFAM" id="SSF109755">
    <property type="entry name" value="PhoU-like"/>
    <property type="match status" value="1"/>
</dbReference>
<dbReference type="PANTHER" id="PTHR30445:SF8">
    <property type="entry name" value="K(+)_H(+) ANTIPORTER SUBUNIT KHTT"/>
    <property type="match status" value="1"/>
</dbReference>
<reference evidence="2 3" key="1">
    <citation type="submission" date="2017-03" db="EMBL/GenBank/DDBJ databases">
        <title>Genome sequence of Methanobrevibacter wosei.</title>
        <authorList>
            <person name="Poehlein A."/>
            <person name="Seedorf H."/>
            <person name="Daniel R."/>
        </authorList>
    </citation>
    <scope>NUCLEOTIDE SEQUENCE [LARGE SCALE GENOMIC DNA]</scope>
    <source>
        <strain evidence="2 3">DSM 11979</strain>
    </source>
</reference>
<keyword evidence="3" id="KW-1185">Reference proteome</keyword>
<dbReference type="PROSITE" id="PS51202">
    <property type="entry name" value="RCK_C"/>
    <property type="match status" value="1"/>
</dbReference>
<dbReference type="EMBL" id="MZGU01000007">
    <property type="protein sequence ID" value="PWB84780.1"/>
    <property type="molecule type" value="Genomic_DNA"/>
</dbReference>
<feature type="domain" description="RCK C-terminal" evidence="1">
    <location>
        <begin position="100"/>
        <end position="184"/>
    </location>
</feature>
<sequence>MSIKNILIEMKNMSELMVDLAFSAVLFNNKELAEEVLKLENTINSMNYEIKKQSLVAARSYEDAEKLTALLEIAEAAESMANAAKDLADLVIKGIKPHPVFKMVMEESEKMMARVKVDGGSELCNKTLGELLLVNRTGMRVIAIRRDDSWIYGPDKHTMIYENDVLLVQGTEAGSEVFYKLANGEITLDEFDDFLDE</sequence>
<dbReference type="GO" id="GO:0006813">
    <property type="term" value="P:potassium ion transport"/>
    <property type="evidence" value="ECO:0007669"/>
    <property type="project" value="InterPro"/>
</dbReference>
<dbReference type="Proteomes" id="UP000245577">
    <property type="component" value="Unassembled WGS sequence"/>
</dbReference>
<dbReference type="GO" id="GO:0008324">
    <property type="term" value="F:monoatomic cation transmembrane transporter activity"/>
    <property type="evidence" value="ECO:0007669"/>
    <property type="project" value="InterPro"/>
</dbReference>
<gene>
    <name evidence="2" type="ORF">MBBWO_15460</name>
</gene>
<evidence type="ECO:0000313" key="2">
    <source>
        <dbReference type="EMBL" id="PWB84780.1"/>
    </source>
</evidence>
<dbReference type="Gene3D" id="1.20.58.220">
    <property type="entry name" value="Phosphate transport system protein phou homolog 2, domain 2"/>
    <property type="match status" value="1"/>
</dbReference>
<dbReference type="Pfam" id="PF01895">
    <property type="entry name" value="PhoU"/>
    <property type="match status" value="1"/>
</dbReference>
<dbReference type="RefSeq" id="WP_116670323.1">
    <property type="nucleotide sequence ID" value="NZ_MZGU01000007.1"/>
</dbReference>
<evidence type="ECO:0000313" key="3">
    <source>
        <dbReference type="Proteomes" id="UP000245577"/>
    </source>
</evidence>
<dbReference type="SUPFAM" id="SSF116726">
    <property type="entry name" value="TrkA C-terminal domain-like"/>
    <property type="match status" value="1"/>
</dbReference>
<protein>
    <submittedName>
        <fullName evidence="2">TrkA-C domain protein</fullName>
    </submittedName>
</protein>
<organism evidence="2 3">
    <name type="scientific">Methanobrevibacter woesei</name>
    <dbReference type="NCBI Taxonomy" id="190976"/>
    <lineage>
        <taxon>Archaea</taxon>
        <taxon>Methanobacteriati</taxon>
        <taxon>Methanobacteriota</taxon>
        <taxon>Methanomada group</taxon>
        <taxon>Methanobacteria</taxon>
        <taxon>Methanobacteriales</taxon>
        <taxon>Methanobacteriaceae</taxon>
        <taxon>Methanobrevibacter</taxon>
    </lineage>
</organism>
<accession>A0A2U1S5D8</accession>
<proteinExistence type="predicted"/>